<dbReference type="InterPro" id="IPR050815">
    <property type="entry name" value="TF_fung"/>
</dbReference>
<evidence type="ECO:0000313" key="8">
    <source>
        <dbReference type="Proteomes" id="UP000298030"/>
    </source>
</evidence>
<name>A0A4Y7TGS2_COPMI</name>
<dbReference type="AlphaFoldDB" id="A0A4Y7TGS2"/>
<evidence type="ECO:0000256" key="3">
    <source>
        <dbReference type="ARBA" id="ARBA00023015"/>
    </source>
</evidence>
<comment type="caution">
    <text evidence="7">The sequence shown here is derived from an EMBL/GenBank/DDBJ whole genome shotgun (WGS) entry which is preliminary data.</text>
</comment>
<dbReference type="Gene3D" id="4.10.240.10">
    <property type="entry name" value="Zn(2)-C6 fungal-type DNA-binding domain"/>
    <property type="match status" value="1"/>
</dbReference>
<evidence type="ECO:0008006" key="9">
    <source>
        <dbReference type="Google" id="ProtNLM"/>
    </source>
</evidence>
<keyword evidence="5" id="KW-0539">Nucleus</keyword>
<sequence>MLGDNSSSTTGSRSGGGPIRTTKPLKRGKACMNCRCKCDGNKPVCGPCRRHPKEDECEYSDGPGRSRTKALEEQVLRLEARLQELENPEATTPSVKLHDPYAQYHELQRLSRSPPIIIPPEPAPYAPLSPFSPTSTSSSLPSGSSGSSSHSPLRYLPSSSPFLGAEQEPSYLLIQNLLDKFLPHAAEFGFFLHAPTFRANALLSLPFNHPQRPSPALLSAVYLWGVHLGQSEALLLEENAFLIRAVQHTATDLLGSHPSRVLHTLQAQVLLAYYFFRTGRFLEAKCQTGAAISLALGAGFHKLRSTNIWPPTILGLAHDAPIYLDTPQSNLEEGERINAFWAVFVLHKIITAPGIVIDTPWPMEAKGYADGTPIVESSATVRSFLNGVDTVPLDPDSISLMVTKAAILFHRSAHLTGHWSPNMAQREFQAFASGFQTVNRLIDSFRSQLPPISTYRTNDPAIRTLILTHALTDAATIKLHGIFAYADSASKQHCLTSARSIIDCGNVPLQEVGYLNPIMGTLWMTACHVFIDEVSRQRMQASWPQSPTGEELTEEELMEYLRNGINALSLYSEDNVLTRYQLSKVQEAFNAI</sequence>
<organism evidence="7 8">
    <name type="scientific">Coprinellus micaceus</name>
    <name type="common">Glistening ink-cap mushroom</name>
    <name type="synonym">Coprinus micaceus</name>
    <dbReference type="NCBI Taxonomy" id="71717"/>
    <lineage>
        <taxon>Eukaryota</taxon>
        <taxon>Fungi</taxon>
        <taxon>Dikarya</taxon>
        <taxon>Basidiomycota</taxon>
        <taxon>Agaricomycotina</taxon>
        <taxon>Agaricomycetes</taxon>
        <taxon>Agaricomycetidae</taxon>
        <taxon>Agaricales</taxon>
        <taxon>Agaricineae</taxon>
        <taxon>Psathyrellaceae</taxon>
        <taxon>Coprinellus</taxon>
    </lineage>
</organism>
<keyword evidence="4" id="KW-0804">Transcription</keyword>
<dbReference type="InterPro" id="IPR001138">
    <property type="entry name" value="Zn2Cys6_DnaBD"/>
</dbReference>
<dbReference type="STRING" id="71717.A0A4Y7TGS2"/>
<evidence type="ECO:0000313" key="7">
    <source>
        <dbReference type="EMBL" id="TEB33174.1"/>
    </source>
</evidence>
<feature type="region of interest" description="Disordered" evidence="6">
    <location>
        <begin position="115"/>
        <end position="152"/>
    </location>
</feature>
<dbReference type="GO" id="GO:0008270">
    <property type="term" value="F:zinc ion binding"/>
    <property type="evidence" value="ECO:0007669"/>
    <property type="project" value="InterPro"/>
</dbReference>
<gene>
    <name evidence="7" type="ORF">FA13DRAFT_1730936</name>
</gene>
<accession>A0A4Y7TGS2</accession>
<feature type="compositionally biased region" description="Low complexity" evidence="6">
    <location>
        <begin position="1"/>
        <end position="12"/>
    </location>
</feature>
<dbReference type="InterPro" id="IPR036864">
    <property type="entry name" value="Zn2-C6_fun-type_DNA-bd_sf"/>
</dbReference>
<reference evidence="7 8" key="1">
    <citation type="journal article" date="2019" name="Nat. Ecol. Evol.">
        <title>Megaphylogeny resolves global patterns of mushroom evolution.</title>
        <authorList>
            <person name="Varga T."/>
            <person name="Krizsan K."/>
            <person name="Foldi C."/>
            <person name="Dima B."/>
            <person name="Sanchez-Garcia M."/>
            <person name="Sanchez-Ramirez S."/>
            <person name="Szollosi G.J."/>
            <person name="Szarkandi J.G."/>
            <person name="Papp V."/>
            <person name="Albert L."/>
            <person name="Andreopoulos W."/>
            <person name="Angelini C."/>
            <person name="Antonin V."/>
            <person name="Barry K.W."/>
            <person name="Bougher N.L."/>
            <person name="Buchanan P."/>
            <person name="Buyck B."/>
            <person name="Bense V."/>
            <person name="Catcheside P."/>
            <person name="Chovatia M."/>
            <person name="Cooper J."/>
            <person name="Damon W."/>
            <person name="Desjardin D."/>
            <person name="Finy P."/>
            <person name="Geml J."/>
            <person name="Haridas S."/>
            <person name="Hughes K."/>
            <person name="Justo A."/>
            <person name="Karasinski D."/>
            <person name="Kautmanova I."/>
            <person name="Kiss B."/>
            <person name="Kocsube S."/>
            <person name="Kotiranta H."/>
            <person name="LaButti K.M."/>
            <person name="Lechner B.E."/>
            <person name="Liimatainen K."/>
            <person name="Lipzen A."/>
            <person name="Lukacs Z."/>
            <person name="Mihaltcheva S."/>
            <person name="Morgado L.N."/>
            <person name="Niskanen T."/>
            <person name="Noordeloos M.E."/>
            <person name="Ohm R.A."/>
            <person name="Ortiz-Santana B."/>
            <person name="Ovrebo C."/>
            <person name="Racz N."/>
            <person name="Riley R."/>
            <person name="Savchenko A."/>
            <person name="Shiryaev A."/>
            <person name="Soop K."/>
            <person name="Spirin V."/>
            <person name="Szebenyi C."/>
            <person name="Tomsovsky M."/>
            <person name="Tulloss R.E."/>
            <person name="Uehling J."/>
            <person name="Grigoriev I.V."/>
            <person name="Vagvolgyi C."/>
            <person name="Papp T."/>
            <person name="Martin F.M."/>
            <person name="Miettinen O."/>
            <person name="Hibbett D.S."/>
            <person name="Nagy L.G."/>
        </authorList>
    </citation>
    <scope>NUCLEOTIDE SEQUENCE [LARGE SCALE GENOMIC DNA]</scope>
    <source>
        <strain evidence="7 8">FP101781</strain>
    </source>
</reference>
<proteinExistence type="predicted"/>
<evidence type="ECO:0000256" key="6">
    <source>
        <dbReference type="SAM" id="MobiDB-lite"/>
    </source>
</evidence>
<evidence type="ECO:0000256" key="5">
    <source>
        <dbReference type="ARBA" id="ARBA00023242"/>
    </source>
</evidence>
<dbReference type="EMBL" id="QPFP01000013">
    <property type="protein sequence ID" value="TEB33174.1"/>
    <property type="molecule type" value="Genomic_DNA"/>
</dbReference>
<dbReference type="OrthoDB" id="2309723at2759"/>
<keyword evidence="8" id="KW-1185">Reference proteome</keyword>
<evidence type="ECO:0000256" key="1">
    <source>
        <dbReference type="ARBA" id="ARBA00004123"/>
    </source>
</evidence>
<comment type="subcellular location">
    <subcellularLocation>
        <location evidence="1">Nucleus</location>
    </subcellularLocation>
</comment>
<dbReference type="GO" id="GO:0005634">
    <property type="term" value="C:nucleus"/>
    <property type="evidence" value="ECO:0007669"/>
    <property type="project" value="UniProtKB-SubCell"/>
</dbReference>
<dbReference type="GO" id="GO:0000981">
    <property type="term" value="F:DNA-binding transcription factor activity, RNA polymerase II-specific"/>
    <property type="evidence" value="ECO:0007669"/>
    <property type="project" value="InterPro"/>
</dbReference>
<dbReference type="PANTHER" id="PTHR47338">
    <property type="entry name" value="ZN(II)2CYS6 TRANSCRIPTION FACTOR (EUROFUNG)-RELATED"/>
    <property type="match status" value="1"/>
</dbReference>
<dbReference type="CDD" id="cd12148">
    <property type="entry name" value="fungal_TF_MHR"/>
    <property type="match status" value="1"/>
</dbReference>
<feature type="compositionally biased region" description="Low complexity" evidence="6">
    <location>
        <begin position="128"/>
        <end position="152"/>
    </location>
</feature>
<feature type="compositionally biased region" description="Pro residues" evidence="6">
    <location>
        <begin position="116"/>
        <end position="127"/>
    </location>
</feature>
<dbReference type="GO" id="GO:0006351">
    <property type="term" value="P:DNA-templated transcription"/>
    <property type="evidence" value="ECO:0007669"/>
    <property type="project" value="InterPro"/>
</dbReference>
<dbReference type="GO" id="GO:0003677">
    <property type="term" value="F:DNA binding"/>
    <property type="evidence" value="ECO:0007669"/>
    <property type="project" value="InterPro"/>
</dbReference>
<protein>
    <recommendedName>
        <fullName evidence="9">Zn(2)-C6 fungal-type domain-containing protein</fullName>
    </recommendedName>
</protein>
<dbReference type="Proteomes" id="UP000298030">
    <property type="component" value="Unassembled WGS sequence"/>
</dbReference>
<evidence type="ECO:0000256" key="2">
    <source>
        <dbReference type="ARBA" id="ARBA00022723"/>
    </source>
</evidence>
<keyword evidence="2" id="KW-0479">Metal-binding</keyword>
<dbReference type="PANTHER" id="PTHR47338:SF29">
    <property type="entry name" value="ZN(2)-C6 FUNGAL-TYPE DOMAIN-CONTAINING PROTEIN"/>
    <property type="match status" value="1"/>
</dbReference>
<feature type="region of interest" description="Disordered" evidence="6">
    <location>
        <begin position="49"/>
        <end position="71"/>
    </location>
</feature>
<evidence type="ECO:0000256" key="4">
    <source>
        <dbReference type="ARBA" id="ARBA00023163"/>
    </source>
</evidence>
<feature type="region of interest" description="Disordered" evidence="6">
    <location>
        <begin position="1"/>
        <end position="27"/>
    </location>
</feature>
<keyword evidence="3" id="KW-0805">Transcription regulation</keyword>
<dbReference type="CDD" id="cd00067">
    <property type="entry name" value="GAL4"/>
    <property type="match status" value="1"/>
</dbReference>